<organism evidence="1 2">
    <name type="scientific">Salinispora tropica (strain ATCC BAA-916 / DSM 44818 / JCM 13857 / NBRC 105044 / CNB-440)</name>
    <dbReference type="NCBI Taxonomy" id="369723"/>
    <lineage>
        <taxon>Bacteria</taxon>
        <taxon>Bacillati</taxon>
        <taxon>Actinomycetota</taxon>
        <taxon>Actinomycetes</taxon>
        <taxon>Micromonosporales</taxon>
        <taxon>Micromonosporaceae</taxon>
        <taxon>Salinispora</taxon>
    </lineage>
</organism>
<dbReference type="EMBL" id="CP000667">
    <property type="protein sequence ID" value="ABP53554.1"/>
    <property type="molecule type" value="Genomic_DNA"/>
</dbReference>
<evidence type="ECO:0000313" key="1">
    <source>
        <dbReference type="EMBL" id="ABP53554.1"/>
    </source>
</evidence>
<keyword evidence="2" id="KW-1185">Reference proteome</keyword>
<protein>
    <submittedName>
        <fullName evidence="1">Uncharacterized protein</fullName>
    </submittedName>
</protein>
<reference evidence="2" key="1">
    <citation type="journal article" date="2007" name="Proc. Natl. Acad. Sci. U.S.A.">
        <title>Genome sequencing reveals complex secondary metabolome in the marine actinomycete Salinispora tropica.</title>
        <authorList>
            <person name="Udwary D.W."/>
            <person name="Zeigler L."/>
            <person name="Asolkar R.N."/>
            <person name="Singan V."/>
            <person name="Lapidus A."/>
            <person name="Fenical W."/>
            <person name="Jensen P.R."/>
            <person name="Moore B.S."/>
        </authorList>
    </citation>
    <scope>NUCLEOTIDE SEQUENCE [LARGE SCALE GENOMIC DNA]</scope>
    <source>
        <strain evidence="2">ATCC BAA-916 / DSM 44818 / CNB-440</strain>
    </source>
</reference>
<dbReference type="KEGG" id="stp:Strop_1083"/>
<gene>
    <name evidence="1" type="ordered locus">Strop_1083</name>
</gene>
<dbReference type="STRING" id="369723.Strop_1083"/>
<evidence type="ECO:0000313" key="2">
    <source>
        <dbReference type="Proteomes" id="UP000000235"/>
    </source>
</evidence>
<proteinExistence type="predicted"/>
<dbReference type="Pfam" id="PF24585">
    <property type="entry name" value="YunG"/>
    <property type="match status" value="1"/>
</dbReference>
<dbReference type="HOGENOM" id="CLU_128785_0_0_11"/>
<dbReference type="RefSeq" id="WP_011904986.1">
    <property type="nucleotide sequence ID" value="NC_009380.1"/>
</dbReference>
<accession>A4X3V4</accession>
<name>A4X3V4_SALTO</name>
<dbReference type="AlphaFoldDB" id="A4X3V4"/>
<sequence length="153" mass="16591">MLLTSLAEADRSCLPETDSTALAELDLVLLKDIDRVLRAAWSAETCDPVDLPWAATNPTRGQCGVTALVLRELIGGELLCAVVLGRDGSRQGVHFWNRLPGGVEIDLTRAQCTVDETVQEPSVVTMPPGPPSRCTQQYALLRHRVRGMLGLTD</sequence>
<dbReference type="PATRIC" id="fig|369723.5.peg.1104"/>
<dbReference type="eggNOG" id="ENOG5032VZ6">
    <property type="taxonomic scope" value="Bacteria"/>
</dbReference>
<dbReference type="Proteomes" id="UP000000235">
    <property type="component" value="Chromosome"/>
</dbReference>
<dbReference type="InterPro" id="IPR056238">
    <property type="entry name" value="YunG-like"/>
</dbReference>